<keyword evidence="5" id="KW-1185">Reference proteome</keyword>
<evidence type="ECO:0000259" key="3">
    <source>
        <dbReference type="Pfam" id="PF00857"/>
    </source>
</evidence>
<gene>
    <name evidence="4" type="ORF">B0A55_13546</name>
</gene>
<name>A0A4U0UVA1_9PEZI</name>
<evidence type="ECO:0000256" key="2">
    <source>
        <dbReference type="ARBA" id="ARBA00022801"/>
    </source>
</evidence>
<dbReference type="AlphaFoldDB" id="A0A4U0UVA1"/>
<dbReference type="OrthoDB" id="1739143at2759"/>
<dbReference type="InterPro" id="IPR050272">
    <property type="entry name" value="Isochorismatase-like_hydrls"/>
</dbReference>
<comment type="similarity">
    <text evidence="1">Belongs to the isochorismatase family.</text>
</comment>
<evidence type="ECO:0000256" key="1">
    <source>
        <dbReference type="ARBA" id="ARBA00006336"/>
    </source>
</evidence>
<dbReference type="InterPro" id="IPR000868">
    <property type="entry name" value="Isochorismatase-like_dom"/>
</dbReference>
<dbReference type="STRING" id="329884.A0A4U0UVA1"/>
<feature type="domain" description="Isochorismatase-like" evidence="3">
    <location>
        <begin position="29"/>
        <end position="140"/>
    </location>
</feature>
<dbReference type="EMBL" id="NAJQ01002639">
    <property type="protein sequence ID" value="TKA39998.1"/>
    <property type="molecule type" value="Genomic_DNA"/>
</dbReference>
<comment type="caution">
    <text evidence="4">The sequence shown here is derived from an EMBL/GenBank/DDBJ whole genome shotgun (WGS) entry which is preliminary data.</text>
</comment>
<dbReference type="GO" id="GO:0016787">
    <property type="term" value="F:hydrolase activity"/>
    <property type="evidence" value="ECO:0007669"/>
    <property type="project" value="UniProtKB-KW"/>
</dbReference>
<keyword evidence="2" id="KW-0378">Hydrolase</keyword>
<dbReference type="Pfam" id="PF00857">
    <property type="entry name" value="Isochorismatase"/>
    <property type="match status" value="1"/>
</dbReference>
<reference evidence="4 5" key="1">
    <citation type="submission" date="2017-03" db="EMBL/GenBank/DDBJ databases">
        <title>Genomes of endolithic fungi from Antarctica.</title>
        <authorList>
            <person name="Coleine C."/>
            <person name="Masonjones S."/>
            <person name="Stajich J.E."/>
        </authorList>
    </citation>
    <scope>NUCLEOTIDE SEQUENCE [LARGE SCALE GENOMIC DNA]</scope>
    <source>
        <strain evidence="4 5">CCFEE 5184</strain>
    </source>
</reference>
<dbReference type="InterPro" id="IPR036380">
    <property type="entry name" value="Isochorismatase-like_sf"/>
</dbReference>
<dbReference type="SUPFAM" id="SSF52499">
    <property type="entry name" value="Isochorismatase-like hydrolases"/>
    <property type="match status" value="1"/>
</dbReference>
<organism evidence="4 5">
    <name type="scientific">Friedmanniomyces simplex</name>
    <dbReference type="NCBI Taxonomy" id="329884"/>
    <lineage>
        <taxon>Eukaryota</taxon>
        <taxon>Fungi</taxon>
        <taxon>Dikarya</taxon>
        <taxon>Ascomycota</taxon>
        <taxon>Pezizomycotina</taxon>
        <taxon>Dothideomycetes</taxon>
        <taxon>Dothideomycetidae</taxon>
        <taxon>Mycosphaerellales</taxon>
        <taxon>Teratosphaeriaceae</taxon>
        <taxon>Friedmanniomyces</taxon>
    </lineage>
</organism>
<dbReference type="Gene3D" id="3.40.50.850">
    <property type="entry name" value="Isochorismatase-like"/>
    <property type="match status" value="1"/>
</dbReference>
<proteinExistence type="inferred from homology"/>
<dbReference type="PANTHER" id="PTHR43540:SF1">
    <property type="entry name" value="ISOCHORISMATASE HYDROLASE"/>
    <property type="match status" value="1"/>
</dbReference>
<evidence type="ECO:0000313" key="4">
    <source>
        <dbReference type="EMBL" id="TKA39998.1"/>
    </source>
</evidence>
<dbReference type="PANTHER" id="PTHR43540">
    <property type="entry name" value="PEROXYUREIDOACRYLATE/UREIDOACRYLATE AMIDOHYDROLASE-RELATED"/>
    <property type="match status" value="1"/>
</dbReference>
<evidence type="ECO:0000313" key="5">
    <source>
        <dbReference type="Proteomes" id="UP000309340"/>
    </source>
</evidence>
<sequence length="145" mass="15763">MSTPSAHPDHASYRATGFGNRIGWGQRPALLLIDVCTAYWTPGSPLDTSSNPASAASPEAMKRLLAAARASDIPVIWTQVSYRRGMRDAGLFYSKSKQLDVWEEGNDRGYDALVPGLEPKDGEEVVLKRHPSAFFGTELATRVGV</sequence>
<accession>A0A4U0UVA1</accession>
<dbReference type="Proteomes" id="UP000309340">
    <property type="component" value="Unassembled WGS sequence"/>
</dbReference>
<protein>
    <recommendedName>
        <fullName evidence="3">Isochorismatase-like domain-containing protein</fullName>
    </recommendedName>
</protein>